<dbReference type="EMBL" id="PKLF01000072">
    <property type="protein sequence ID" value="MBE8614861.1"/>
    <property type="molecule type" value="Genomic_DNA"/>
</dbReference>
<protein>
    <submittedName>
        <fullName evidence="1">Uncharacterized protein</fullName>
    </submittedName>
</protein>
<dbReference type="Proteomes" id="UP000650477">
    <property type="component" value="Unassembled WGS sequence"/>
</dbReference>
<gene>
    <name evidence="1" type="ORF">CYG68_21330</name>
</gene>
<evidence type="ECO:0000313" key="1">
    <source>
        <dbReference type="EMBL" id="MBE8614861.1"/>
    </source>
</evidence>
<organism evidence="1 2">
    <name type="scientific">Morganella morganii</name>
    <name type="common">Proteus morganii</name>
    <dbReference type="NCBI Taxonomy" id="582"/>
    <lineage>
        <taxon>Bacteria</taxon>
        <taxon>Pseudomonadati</taxon>
        <taxon>Pseudomonadota</taxon>
        <taxon>Gammaproteobacteria</taxon>
        <taxon>Enterobacterales</taxon>
        <taxon>Morganellaceae</taxon>
        <taxon>Morganella</taxon>
    </lineage>
</organism>
<accession>A0A8I0U8Z0</accession>
<dbReference type="AlphaFoldDB" id="A0A8I0U8Z0"/>
<sequence>MAISSEKLMTIRDFPRAQADFAHIPEAAKHDLAWFRKNPDCLYRIRKPLPDEYRAVEIPGPHRWFTLAHLEIEQNPALYVSNDGVTGRPAHFIHIGHIPFTCQPAKLGGDFLAQVMAGQTSAKNQAILAYFWADGLVQMGITRNTGGDNQ</sequence>
<dbReference type="RefSeq" id="WP_193830569.1">
    <property type="nucleotide sequence ID" value="NZ_PKLF01000072.1"/>
</dbReference>
<reference evidence="1" key="1">
    <citation type="submission" date="2017-12" db="EMBL/GenBank/DDBJ databases">
        <title>Genome sequencing and analysis.</title>
        <authorList>
            <person name="Huang Y.-T."/>
        </authorList>
    </citation>
    <scope>NUCLEOTIDE SEQUENCE</scope>
    <source>
        <strain evidence="1">VGH116</strain>
    </source>
</reference>
<name>A0A8I0U8Z0_MORMO</name>
<proteinExistence type="predicted"/>
<comment type="caution">
    <text evidence="1">The sequence shown here is derived from an EMBL/GenBank/DDBJ whole genome shotgun (WGS) entry which is preliminary data.</text>
</comment>
<evidence type="ECO:0000313" key="2">
    <source>
        <dbReference type="Proteomes" id="UP000650477"/>
    </source>
</evidence>